<keyword evidence="7" id="KW-0966">Cell projection</keyword>
<evidence type="ECO:0000256" key="6">
    <source>
        <dbReference type="ARBA" id="ARBA00023212"/>
    </source>
</evidence>
<dbReference type="PANTHER" id="PTHR23162:SF7">
    <property type="entry name" value="PROTEIN BCAP"/>
    <property type="match status" value="1"/>
</dbReference>
<evidence type="ECO:0000256" key="2">
    <source>
        <dbReference type="ARBA" id="ARBA00004138"/>
    </source>
</evidence>
<feature type="coiled-coil region" evidence="8">
    <location>
        <begin position="151"/>
        <end position="192"/>
    </location>
</feature>
<keyword evidence="6" id="KW-0206">Cytoskeleton</keyword>
<comment type="subcellular location">
    <subcellularLocation>
        <location evidence="2">Cell projection</location>
        <location evidence="2">Cilium</location>
    </subcellularLocation>
    <subcellularLocation>
        <location evidence="1">Cytoplasm</location>
        <location evidence="1">Cytoskeleton</location>
        <location evidence="1">Microtubule organizing center</location>
        <location evidence="1">Centrosome</location>
        <location evidence="1">Centriole</location>
    </subcellularLocation>
</comment>
<feature type="region of interest" description="Disordered" evidence="9">
    <location>
        <begin position="1"/>
        <end position="30"/>
    </location>
</feature>
<feature type="coiled-coil region" evidence="8">
    <location>
        <begin position="221"/>
        <end position="508"/>
    </location>
</feature>
<keyword evidence="11" id="KW-1185">Reference proteome</keyword>
<evidence type="ECO:0000256" key="7">
    <source>
        <dbReference type="ARBA" id="ARBA00023273"/>
    </source>
</evidence>
<organism evidence="10 11">
    <name type="scientific">Electrophorus voltai</name>
    <dbReference type="NCBI Taxonomy" id="2609070"/>
    <lineage>
        <taxon>Eukaryota</taxon>
        <taxon>Metazoa</taxon>
        <taxon>Chordata</taxon>
        <taxon>Craniata</taxon>
        <taxon>Vertebrata</taxon>
        <taxon>Euteleostomi</taxon>
        <taxon>Actinopterygii</taxon>
        <taxon>Neopterygii</taxon>
        <taxon>Teleostei</taxon>
        <taxon>Ostariophysi</taxon>
        <taxon>Gymnotiformes</taxon>
        <taxon>Gymnotoidei</taxon>
        <taxon>Gymnotidae</taxon>
        <taxon>Electrophorus</taxon>
    </lineage>
</organism>
<evidence type="ECO:0000256" key="3">
    <source>
        <dbReference type="ARBA" id="ARBA00009316"/>
    </source>
</evidence>
<dbReference type="EMBL" id="JAROKS010000014">
    <property type="protein sequence ID" value="KAK1797361.1"/>
    <property type="molecule type" value="Genomic_DNA"/>
</dbReference>
<accession>A0AAD8ZE39</accession>
<dbReference type="GO" id="GO:1902018">
    <property type="term" value="P:negative regulation of cilium assembly"/>
    <property type="evidence" value="ECO:0007669"/>
    <property type="project" value="TreeGrafter"/>
</dbReference>
<dbReference type="AlphaFoldDB" id="A0AAD8ZE39"/>
<evidence type="ECO:0000313" key="10">
    <source>
        <dbReference type="EMBL" id="KAK1797361.1"/>
    </source>
</evidence>
<evidence type="ECO:0000313" key="11">
    <source>
        <dbReference type="Proteomes" id="UP001239994"/>
    </source>
</evidence>
<protein>
    <recommendedName>
        <fullName evidence="12">Outer dense fiber protein 2-like</fullName>
    </recommendedName>
</protein>
<evidence type="ECO:0000256" key="4">
    <source>
        <dbReference type="ARBA" id="ARBA00022490"/>
    </source>
</evidence>
<gene>
    <name evidence="10" type="ORF">P4O66_008733</name>
</gene>
<dbReference type="GO" id="GO:0005814">
    <property type="term" value="C:centriole"/>
    <property type="evidence" value="ECO:0007669"/>
    <property type="project" value="UniProtKB-SubCell"/>
</dbReference>
<comment type="caution">
    <text evidence="10">The sequence shown here is derived from an EMBL/GenBank/DDBJ whole genome shotgun (WGS) entry which is preliminary data.</text>
</comment>
<sequence>MAHHLGRGQFTEETNFERFRESRAPSSYGTRDDLMLCAGDTGGVWGEGAERRVRISQNHRDHEHETSCDDSVLEEKSPLVKTPAAESAACSATLQLMALRDVLEECFHENTSEPRLSRQRSSLLQKLDVFKQINTSVRQQIKKLLDKEACLTEMVKQVKDLQEKMMQTERENQELKLNISEKEKKVEELRGLQGPPVETSESVVQRSRSLGFTQARLQGQLRNREAENHRLLSQLKDLERYFAQQKLEVQGLRAEVASVSVTASEEKEALKKAIRAHKHRADKFEAAVEKCCNELRDKGVKLADARTERARWLCRQEEATEERLGLDAQITLLKDEVSALQAELQRERDSVHAASDILLAKIEKLNSEKAELNLHNSTLTATIVELEEKLKESEATLQDQTALAEKSKQEMEAYQCQLAELHVRVTELKITLESLHQETKEHRKDRADEVAQMEGQGEKLKSSLQMKDSILEANTQLQQEVASLQNKLEEVECENQKLIHRLASQEGAQQYSSRQLEERSVECQALRWQLEGALTDVAQQVCQPADHSDMRANVLHLVGNVKEKACSRENAVLARVQELEAENCRQENELRQLQHSKLSSEKQFEMRLRDLQLSLDQSESHKRSIQNYLDFLKNSYTTMFEEVLPPYSSSYLLK</sequence>
<dbReference type="GO" id="GO:0036064">
    <property type="term" value="C:ciliary basal body"/>
    <property type="evidence" value="ECO:0007669"/>
    <property type="project" value="TreeGrafter"/>
</dbReference>
<name>A0AAD8ZE39_9TELE</name>
<dbReference type="PANTHER" id="PTHR23162">
    <property type="entry name" value="OUTER DENSE FIBER OF SPERM TAILS 2"/>
    <property type="match status" value="1"/>
</dbReference>
<dbReference type="Proteomes" id="UP001239994">
    <property type="component" value="Unassembled WGS sequence"/>
</dbReference>
<dbReference type="InterPro" id="IPR026099">
    <property type="entry name" value="Odf2-rel"/>
</dbReference>
<evidence type="ECO:0000256" key="8">
    <source>
        <dbReference type="SAM" id="Coils"/>
    </source>
</evidence>
<evidence type="ECO:0000256" key="9">
    <source>
        <dbReference type="SAM" id="MobiDB-lite"/>
    </source>
</evidence>
<dbReference type="GO" id="GO:0005813">
    <property type="term" value="C:centrosome"/>
    <property type="evidence" value="ECO:0007669"/>
    <property type="project" value="TreeGrafter"/>
</dbReference>
<evidence type="ECO:0000256" key="1">
    <source>
        <dbReference type="ARBA" id="ARBA00004114"/>
    </source>
</evidence>
<evidence type="ECO:0008006" key="12">
    <source>
        <dbReference type="Google" id="ProtNLM"/>
    </source>
</evidence>
<proteinExistence type="inferred from homology"/>
<evidence type="ECO:0000256" key="5">
    <source>
        <dbReference type="ARBA" id="ARBA00023054"/>
    </source>
</evidence>
<comment type="similarity">
    <text evidence="3">Belongs to the ODF2 family.</text>
</comment>
<keyword evidence="4" id="KW-0963">Cytoplasm</keyword>
<keyword evidence="5 8" id="KW-0175">Coiled coil</keyword>
<reference evidence="10" key="1">
    <citation type="submission" date="2023-03" db="EMBL/GenBank/DDBJ databases">
        <title>Electrophorus voltai genome.</title>
        <authorList>
            <person name="Bian C."/>
        </authorList>
    </citation>
    <scope>NUCLEOTIDE SEQUENCE</scope>
    <source>
        <strain evidence="10">CB-2022</strain>
        <tissue evidence="10">Muscle</tissue>
    </source>
</reference>